<dbReference type="InterPro" id="IPR050624">
    <property type="entry name" value="HTH-type_Tx_Regulator"/>
</dbReference>
<keyword evidence="1 2" id="KW-0238">DNA-binding</keyword>
<evidence type="ECO:0000313" key="5">
    <source>
        <dbReference type="Proteomes" id="UP000503540"/>
    </source>
</evidence>
<dbReference type="KEGG" id="nah:F5544_22115"/>
<gene>
    <name evidence="4" type="ORF">F5544_22115</name>
</gene>
<dbReference type="EMBL" id="CP046172">
    <property type="protein sequence ID" value="QIS12285.1"/>
    <property type="molecule type" value="Genomic_DNA"/>
</dbReference>
<protein>
    <submittedName>
        <fullName evidence="4">TetR family transcriptional regulator</fullName>
    </submittedName>
</protein>
<dbReference type="Pfam" id="PF00440">
    <property type="entry name" value="TetR_N"/>
    <property type="match status" value="1"/>
</dbReference>
<reference evidence="4 5" key="1">
    <citation type="journal article" date="2019" name="ACS Chem. Biol.">
        <title>Identification and Mobilization of a Cryptic Antibiotic Biosynthesis Gene Locus from a Human-Pathogenic Nocardia Isolate.</title>
        <authorList>
            <person name="Herisse M."/>
            <person name="Ishida K."/>
            <person name="Porter J.L."/>
            <person name="Howden B."/>
            <person name="Hertweck C."/>
            <person name="Stinear T.P."/>
            <person name="Pidot S.J."/>
        </authorList>
    </citation>
    <scope>NUCLEOTIDE SEQUENCE [LARGE SCALE GENOMIC DNA]</scope>
    <source>
        <strain evidence="4 5">AUSMDU00012717</strain>
    </source>
</reference>
<dbReference type="PANTHER" id="PTHR43479:SF11">
    <property type="entry name" value="ACREF_ENVCD OPERON REPRESSOR-RELATED"/>
    <property type="match status" value="1"/>
</dbReference>
<dbReference type="GO" id="GO:0003677">
    <property type="term" value="F:DNA binding"/>
    <property type="evidence" value="ECO:0007669"/>
    <property type="project" value="UniProtKB-UniRule"/>
</dbReference>
<sequence>MAMPVAAACSFVHCREGFRPAPHTGRDTPLSFREPAKARAIRELPRGAGVHSTACGSRGYPTRTERRSAMSRVVSKEQYFDTALEVLAELGFKGLNIGLLCRRLGVTSGSFYHHFGSWQGFVDALLEHWEHRQVRILRNMNFNQGNPDDDIRAMSDLAAGLHHAAEAAIRAWAANDESVNVAVKRVDESRRRTVHKAIMGVVRDEDTTAAVTALGMAMLIGYQQIAAGGQDLSLDRLLTQYARLIYSYRRQPSSSST</sequence>
<proteinExistence type="predicted"/>
<evidence type="ECO:0000256" key="2">
    <source>
        <dbReference type="PROSITE-ProRule" id="PRU00335"/>
    </source>
</evidence>
<dbReference type="InterPro" id="IPR001647">
    <property type="entry name" value="HTH_TetR"/>
</dbReference>
<dbReference type="InterPro" id="IPR009057">
    <property type="entry name" value="Homeodomain-like_sf"/>
</dbReference>
<organism evidence="4 5">
    <name type="scientific">Nocardia arthritidis</name>
    <dbReference type="NCBI Taxonomy" id="228602"/>
    <lineage>
        <taxon>Bacteria</taxon>
        <taxon>Bacillati</taxon>
        <taxon>Actinomycetota</taxon>
        <taxon>Actinomycetes</taxon>
        <taxon>Mycobacteriales</taxon>
        <taxon>Nocardiaceae</taxon>
        <taxon>Nocardia</taxon>
    </lineage>
</organism>
<dbReference type="PROSITE" id="PS50977">
    <property type="entry name" value="HTH_TETR_2"/>
    <property type="match status" value="1"/>
</dbReference>
<dbReference type="Proteomes" id="UP000503540">
    <property type="component" value="Chromosome"/>
</dbReference>
<evidence type="ECO:0000259" key="3">
    <source>
        <dbReference type="PROSITE" id="PS50977"/>
    </source>
</evidence>
<accession>A0A6G9YG62</accession>
<dbReference type="AlphaFoldDB" id="A0A6G9YG62"/>
<dbReference type="Gene3D" id="1.10.357.10">
    <property type="entry name" value="Tetracycline Repressor, domain 2"/>
    <property type="match status" value="1"/>
</dbReference>
<feature type="DNA-binding region" description="H-T-H motif" evidence="2">
    <location>
        <begin position="96"/>
        <end position="115"/>
    </location>
</feature>
<dbReference type="SUPFAM" id="SSF46689">
    <property type="entry name" value="Homeodomain-like"/>
    <property type="match status" value="1"/>
</dbReference>
<keyword evidence="5" id="KW-1185">Reference proteome</keyword>
<dbReference type="PANTHER" id="PTHR43479">
    <property type="entry name" value="ACREF/ENVCD OPERON REPRESSOR-RELATED"/>
    <property type="match status" value="1"/>
</dbReference>
<name>A0A6G9YG62_9NOCA</name>
<feature type="domain" description="HTH tetR-type" evidence="3">
    <location>
        <begin position="73"/>
        <end position="133"/>
    </location>
</feature>
<evidence type="ECO:0000256" key="1">
    <source>
        <dbReference type="ARBA" id="ARBA00023125"/>
    </source>
</evidence>
<evidence type="ECO:0000313" key="4">
    <source>
        <dbReference type="EMBL" id="QIS12285.1"/>
    </source>
</evidence>